<dbReference type="EMBL" id="KB908914">
    <property type="protein sequence ID" value="EOB15300.1"/>
    <property type="molecule type" value="Genomic_DNA"/>
</dbReference>
<gene>
    <name evidence="1" type="ORF">NBO_6g0052</name>
</gene>
<organism evidence="1 2">
    <name type="scientific">Nosema bombycis (strain CQ1 / CVCC 102059)</name>
    <name type="common">Microsporidian parasite</name>
    <name type="synonym">Pebrine of silkworm</name>
    <dbReference type="NCBI Taxonomy" id="578461"/>
    <lineage>
        <taxon>Eukaryota</taxon>
        <taxon>Fungi</taxon>
        <taxon>Fungi incertae sedis</taxon>
        <taxon>Microsporidia</taxon>
        <taxon>Nosematidae</taxon>
        <taxon>Nosema</taxon>
    </lineage>
</organism>
<proteinExistence type="predicted"/>
<name>R0MM46_NOSB1</name>
<accession>R0MM46</accession>
<protein>
    <submittedName>
        <fullName evidence="1">Uncharacterized protein</fullName>
    </submittedName>
</protein>
<dbReference type="Proteomes" id="UP000016927">
    <property type="component" value="Unassembled WGS sequence"/>
</dbReference>
<keyword evidence="2" id="KW-1185">Reference proteome</keyword>
<reference evidence="1 2" key="1">
    <citation type="journal article" date="2013" name="BMC Genomics">
        <title>Comparative genomics of parasitic silkworm microsporidia reveal an association between genome expansion and host adaptation.</title>
        <authorList>
            <person name="Pan G."/>
            <person name="Xu J."/>
            <person name="Li T."/>
            <person name="Xia Q."/>
            <person name="Liu S.L."/>
            <person name="Zhang G."/>
            <person name="Li S."/>
            <person name="Li C."/>
            <person name="Liu H."/>
            <person name="Yang L."/>
            <person name="Liu T."/>
            <person name="Zhang X."/>
            <person name="Wu Z."/>
            <person name="Fan W."/>
            <person name="Dang X."/>
            <person name="Xiang H."/>
            <person name="Tao M."/>
            <person name="Li Y."/>
            <person name="Hu J."/>
            <person name="Li Z."/>
            <person name="Lin L."/>
            <person name="Luo J."/>
            <person name="Geng L."/>
            <person name="Wang L."/>
            <person name="Long M."/>
            <person name="Wan Y."/>
            <person name="He N."/>
            <person name="Zhang Z."/>
            <person name="Lu C."/>
            <person name="Keeling P.J."/>
            <person name="Wang J."/>
            <person name="Xiang Z."/>
            <person name="Zhou Z."/>
        </authorList>
    </citation>
    <scope>NUCLEOTIDE SEQUENCE [LARGE SCALE GENOMIC DNA]</scope>
    <source>
        <strain evidence="2">CQ1 / CVCC 102059</strain>
    </source>
</reference>
<dbReference type="HOGENOM" id="CLU_3106997_0_0_1"/>
<dbReference type="VEuPathDB" id="MicrosporidiaDB:NBO_6g0052"/>
<dbReference type="AlphaFoldDB" id="R0MM46"/>
<evidence type="ECO:0000313" key="1">
    <source>
        <dbReference type="EMBL" id="EOB15300.1"/>
    </source>
</evidence>
<evidence type="ECO:0000313" key="2">
    <source>
        <dbReference type="Proteomes" id="UP000016927"/>
    </source>
</evidence>
<sequence>MRIKIKNRGVCLCKGTSFTSLLHPPYIPSHLLPPYPYIPPLYTPYPHTPFF</sequence>